<sequence>MKLSYRCSSCKKDNSIKTKATDRYGLLMETGTNEFKHRCKHCGNITKKHINRLYAEDNYTYVLAGLVLAVIATYFMWDFGFISTLTGSIPIWFWTEMKKKSSNFNRTMVD</sequence>
<organism evidence="2 3">
    <name type="scientific">Winogradskyella endarachnes</name>
    <dbReference type="NCBI Taxonomy" id="2681965"/>
    <lineage>
        <taxon>Bacteria</taxon>
        <taxon>Pseudomonadati</taxon>
        <taxon>Bacteroidota</taxon>
        <taxon>Flavobacteriia</taxon>
        <taxon>Flavobacteriales</taxon>
        <taxon>Flavobacteriaceae</taxon>
        <taxon>Winogradskyella</taxon>
    </lineage>
</organism>
<evidence type="ECO:0000313" key="2">
    <source>
        <dbReference type="EMBL" id="MUU77267.1"/>
    </source>
</evidence>
<dbReference type="RefSeq" id="WP_157361724.1">
    <property type="nucleotide sequence ID" value="NZ_WOWS01000001.1"/>
</dbReference>
<dbReference type="EMBL" id="WOWS01000001">
    <property type="protein sequence ID" value="MUU77267.1"/>
    <property type="molecule type" value="Genomic_DNA"/>
</dbReference>
<dbReference type="AlphaFoldDB" id="A0A6L6U8N6"/>
<accession>A0A6L6U8N6</accession>
<keyword evidence="1" id="KW-0472">Membrane</keyword>
<keyword evidence="1" id="KW-1133">Transmembrane helix</keyword>
<proteinExistence type="predicted"/>
<evidence type="ECO:0000313" key="3">
    <source>
        <dbReference type="Proteomes" id="UP000478208"/>
    </source>
</evidence>
<gene>
    <name evidence="2" type="ORF">GN138_02305</name>
</gene>
<protein>
    <submittedName>
        <fullName evidence="2">Uncharacterized protein</fullName>
    </submittedName>
</protein>
<keyword evidence="3" id="KW-1185">Reference proteome</keyword>
<name>A0A6L6U8N6_9FLAO</name>
<comment type="caution">
    <text evidence="2">The sequence shown here is derived from an EMBL/GenBank/DDBJ whole genome shotgun (WGS) entry which is preliminary data.</text>
</comment>
<keyword evidence="1" id="KW-0812">Transmembrane</keyword>
<evidence type="ECO:0000256" key="1">
    <source>
        <dbReference type="SAM" id="Phobius"/>
    </source>
</evidence>
<feature type="transmembrane region" description="Helical" evidence="1">
    <location>
        <begin position="61"/>
        <end position="94"/>
    </location>
</feature>
<reference evidence="2 3" key="1">
    <citation type="submission" date="2019-12" db="EMBL/GenBank/DDBJ databases">
        <authorList>
            <person name="Li J."/>
        </authorList>
    </citation>
    <scope>NUCLEOTIDE SEQUENCE [LARGE SCALE GENOMIC DNA]</scope>
    <source>
        <strain evidence="2 3">HL2-2</strain>
    </source>
</reference>
<dbReference type="Proteomes" id="UP000478208">
    <property type="component" value="Unassembled WGS sequence"/>
</dbReference>